<feature type="region of interest" description="Disordered" evidence="1">
    <location>
        <begin position="1"/>
        <end position="24"/>
    </location>
</feature>
<gene>
    <name evidence="2" type="ORF">EX895_000019</name>
</gene>
<proteinExistence type="predicted"/>
<dbReference type="Proteomes" id="UP000306050">
    <property type="component" value="Chromosome SGRAM_1"/>
</dbReference>
<feature type="region of interest" description="Disordered" evidence="1">
    <location>
        <begin position="89"/>
        <end position="127"/>
    </location>
</feature>
<evidence type="ECO:0000256" key="1">
    <source>
        <dbReference type="SAM" id="MobiDB-lite"/>
    </source>
</evidence>
<feature type="region of interest" description="Disordered" evidence="1">
    <location>
        <begin position="43"/>
        <end position="65"/>
    </location>
</feature>
<dbReference type="AlphaFoldDB" id="A0A4U7KYS8"/>
<name>A0A4U7KYS8_9BASI</name>
<organism evidence="2 3">
    <name type="scientific">Sporisorium graminicola</name>
    <dbReference type="NCBI Taxonomy" id="280036"/>
    <lineage>
        <taxon>Eukaryota</taxon>
        <taxon>Fungi</taxon>
        <taxon>Dikarya</taxon>
        <taxon>Basidiomycota</taxon>
        <taxon>Ustilaginomycotina</taxon>
        <taxon>Ustilaginomycetes</taxon>
        <taxon>Ustilaginales</taxon>
        <taxon>Ustilaginaceae</taxon>
        <taxon>Sporisorium</taxon>
    </lineage>
</organism>
<feature type="region of interest" description="Disordered" evidence="1">
    <location>
        <begin position="375"/>
        <end position="405"/>
    </location>
</feature>
<keyword evidence="3" id="KW-1185">Reference proteome</keyword>
<accession>A0A4U7KYS8</accession>
<feature type="compositionally biased region" description="Polar residues" evidence="1">
    <location>
        <begin position="118"/>
        <end position="127"/>
    </location>
</feature>
<dbReference type="OrthoDB" id="2556350at2759"/>
<dbReference type="EMBL" id="SRRM01000002">
    <property type="protein sequence ID" value="TKY90021.1"/>
    <property type="molecule type" value="Genomic_DNA"/>
</dbReference>
<feature type="compositionally biased region" description="Basic and acidic residues" evidence="1">
    <location>
        <begin position="394"/>
        <end position="405"/>
    </location>
</feature>
<dbReference type="KEGG" id="sgra:EX895_000019"/>
<dbReference type="RefSeq" id="XP_029742006.1">
    <property type="nucleotide sequence ID" value="XM_029880620.1"/>
</dbReference>
<sequence>MSNSFPRLQLKFSSIDDVPTFPDDQADRSEVLTFRRERHMIEARPKTMYRPPPPFIPTNETDDERRDIWMEEDETEVVANSEGLDAPLEAEEAPAEPQEQRQDLPVSNSAPRGILRSNARNRVSSATPRAVRFADDTQLDTKCTDAPCTPRHPSTFADPEDVAMVAVKQEDEFASRAGPSSSNSSTPVSNLFLGMVKVERSDFVPAERPISETLRSSHIPSRQSQTVSRERALVISIPLIVVTAAPNYEPATTSQTGAVGPAGLPVTLQELLCITRRYADKCLTLVHTPSRKLFLHLRGIAHFLLQSSSSEVFGLPMHEGDKETLRQLRNTLKDVLELTSIVKLEPSKVTEKKWDKARAKCVRRMQSIVQIVERKSPDPNPLMRIDGGVSESEPAVKREEKEEAV</sequence>
<protein>
    <submittedName>
        <fullName evidence="2">Uncharacterized protein</fullName>
    </submittedName>
</protein>
<evidence type="ECO:0000313" key="2">
    <source>
        <dbReference type="EMBL" id="TKY90021.1"/>
    </source>
</evidence>
<comment type="caution">
    <text evidence="2">The sequence shown here is derived from an EMBL/GenBank/DDBJ whole genome shotgun (WGS) entry which is preliminary data.</text>
</comment>
<evidence type="ECO:0000313" key="3">
    <source>
        <dbReference type="Proteomes" id="UP000306050"/>
    </source>
</evidence>
<dbReference type="GeneID" id="40722914"/>
<reference evidence="2 3" key="1">
    <citation type="submission" date="2019-05" db="EMBL/GenBank/DDBJ databases">
        <title>Sporisorium graminicola CBS 10092 draft sequencing and annotation.</title>
        <authorList>
            <person name="Solano-Gonzalez S."/>
            <person name="Caddick M.X."/>
            <person name="Darby A."/>
        </authorList>
    </citation>
    <scope>NUCLEOTIDE SEQUENCE [LARGE SCALE GENOMIC DNA]</scope>
    <source>
        <strain evidence="2 3">CBS 10092</strain>
    </source>
</reference>